<evidence type="ECO:0000313" key="1">
    <source>
        <dbReference type="EMBL" id="QLY30474.1"/>
    </source>
</evidence>
<protein>
    <submittedName>
        <fullName evidence="1">Uncharacterized protein</fullName>
    </submittedName>
</protein>
<keyword evidence="2" id="KW-1185">Reference proteome</keyword>
<dbReference type="InterPro" id="IPR029058">
    <property type="entry name" value="AB_hydrolase_fold"/>
</dbReference>
<proteinExistence type="predicted"/>
<reference evidence="1 2" key="1">
    <citation type="submission" date="2020-07" db="EMBL/GenBank/DDBJ databases">
        <authorList>
            <person name="Zhuang K."/>
            <person name="Ran Y."/>
        </authorList>
    </citation>
    <scope>NUCLEOTIDE SEQUENCE [LARGE SCALE GENOMIC DNA]</scope>
    <source>
        <strain evidence="1 2">WCH-YHL-001</strain>
    </source>
</reference>
<name>A0A7D6VA30_9NOCA</name>
<sequence length="557" mass="60420">MSLSVTASGLTPAHADPYPAPAAPDPTYVFAQVVELFSGTFTDLLTPGQFEYLVKAGILTNVGRLAEPFVNLSKPETWHTPDGAVGALAAAQQLWDALTHIAPFNLGFPPHPGYTPDWNNNGLFGVADIDDAMHDDTYDDPAYETAKFRLPCNNPDGSIWYETADGSCAPGDSGVAFKLGTVKKIQIVNARGITLAGKVFFPADVDPDNPGSEKRPATIGFPGASESQNDVAMYAQGAARNGYISFTFAQAGQPASDGNALDLLTPFLQVENCFAPGSCLDAQDVTRWVAGDDILPISDLNNEIGNIIRLQNPRLVRINPAYEPAGENKRNPWLDAIDTEHINLWGQSVGSIGMSSYLNYQDKGRGYDGRPLPRVSAASLMSGFTQHVASAAVQWQTADIDIPGLNQYGIIFPNPLFQATDGPIGTKDLYDMERRDPRSTNPMMYITYESGSHGDSINWLGVPHNPKSPALSVHYTMSWFNCYGRADADQTACDNLSKPRDGLSRAVATEYAPQGHYGPSYCVTIPDRATIEQIIRPQIFLQNLTSSPGWYDCTRQD</sequence>
<dbReference type="SUPFAM" id="SSF53474">
    <property type="entry name" value="alpha/beta-Hydrolases"/>
    <property type="match status" value="1"/>
</dbReference>
<accession>A0A7D6VA30</accession>
<organism evidence="1 2">
    <name type="scientific">Nocardia huaxiensis</name>
    <dbReference type="NCBI Taxonomy" id="2755382"/>
    <lineage>
        <taxon>Bacteria</taxon>
        <taxon>Bacillati</taxon>
        <taxon>Actinomycetota</taxon>
        <taxon>Actinomycetes</taxon>
        <taxon>Mycobacteriales</taxon>
        <taxon>Nocardiaceae</taxon>
        <taxon>Nocardia</taxon>
    </lineage>
</organism>
<dbReference type="RefSeq" id="WP_181581672.1">
    <property type="nucleotide sequence ID" value="NZ_CP059399.1"/>
</dbReference>
<dbReference type="Proteomes" id="UP000515512">
    <property type="component" value="Chromosome"/>
</dbReference>
<dbReference type="AlphaFoldDB" id="A0A7D6VA30"/>
<gene>
    <name evidence="1" type="ORF">H0264_36070</name>
</gene>
<dbReference type="KEGG" id="nhu:H0264_36070"/>
<evidence type="ECO:0000313" key="2">
    <source>
        <dbReference type="Proteomes" id="UP000515512"/>
    </source>
</evidence>
<dbReference type="EMBL" id="CP059399">
    <property type="protein sequence ID" value="QLY30474.1"/>
    <property type="molecule type" value="Genomic_DNA"/>
</dbReference>
<dbReference type="Gene3D" id="3.40.50.1820">
    <property type="entry name" value="alpha/beta hydrolase"/>
    <property type="match status" value="1"/>
</dbReference>